<feature type="transmembrane region" description="Helical" evidence="3">
    <location>
        <begin position="114"/>
        <end position="136"/>
    </location>
</feature>
<dbReference type="VEuPathDB" id="FungiDB:Z520_00504"/>
<dbReference type="Proteomes" id="UP000053411">
    <property type="component" value="Unassembled WGS sequence"/>
</dbReference>
<keyword evidence="5" id="KW-1185">Reference proteome</keyword>
<evidence type="ECO:0000313" key="5">
    <source>
        <dbReference type="Proteomes" id="UP000053411"/>
    </source>
</evidence>
<dbReference type="InterPro" id="IPR037185">
    <property type="entry name" value="EmrE-like"/>
</dbReference>
<feature type="transmembrane region" description="Helical" evidence="3">
    <location>
        <begin position="148"/>
        <end position="168"/>
    </location>
</feature>
<evidence type="ECO:0000313" key="4">
    <source>
        <dbReference type="EMBL" id="KIY03813.1"/>
    </source>
</evidence>
<evidence type="ECO:0000256" key="1">
    <source>
        <dbReference type="ARBA" id="ARBA00004477"/>
    </source>
</evidence>
<dbReference type="GeneID" id="27706250"/>
<name>A0A0D2KCD2_9EURO</name>
<dbReference type="EMBL" id="KN848062">
    <property type="protein sequence ID" value="KIY03813.1"/>
    <property type="molecule type" value="Genomic_DNA"/>
</dbReference>
<feature type="compositionally biased region" description="Basic and acidic residues" evidence="2">
    <location>
        <begin position="17"/>
        <end position="40"/>
    </location>
</feature>
<sequence>MSQQARRRRRSPAAPGQRREQTKDVSGRRDPNRGPEDQRRGGSAAVEMDRLSGSSIVRALRRQPVWIVLAVSSGACAAFNGVFAKLTTTSLTSNLSSSIATFLSLSADNTLIDLAVRATFFVLNLVFNALMWALFTSALTRAESTTRVSIVNVSANFVITAVLGALIFGEKLKGMWWVGAGMLAVGNVVIGRREEGGKPGGNIGLDETRGEAEQAERMIMGGEREQEQERGGDHRAAAEGDLVELDDNLEGPTTRGGETQSRLRKGEEADDPI</sequence>
<dbReference type="STRING" id="1442371.A0A0D2KCD2"/>
<feature type="compositionally biased region" description="Basic and acidic residues" evidence="2">
    <location>
        <begin position="206"/>
        <end position="238"/>
    </location>
</feature>
<organism evidence="4 5">
    <name type="scientific">Fonsecaea multimorphosa CBS 102226</name>
    <dbReference type="NCBI Taxonomy" id="1442371"/>
    <lineage>
        <taxon>Eukaryota</taxon>
        <taxon>Fungi</taxon>
        <taxon>Dikarya</taxon>
        <taxon>Ascomycota</taxon>
        <taxon>Pezizomycotina</taxon>
        <taxon>Eurotiomycetes</taxon>
        <taxon>Chaetothyriomycetidae</taxon>
        <taxon>Chaetothyriales</taxon>
        <taxon>Herpotrichiellaceae</taxon>
        <taxon>Fonsecaea</taxon>
    </lineage>
</organism>
<comment type="subcellular location">
    <subcellularLocation>
        <location evidence="1">Endoplasmic reticulum membrane</location>
        <topology evidence="1">Multi-pass membrane protein</topology>
    </subcellularLocation>
</comment>
<dbReference type="InterPro" id="IPR039632">
    <property type="entry name" value="TMEM42"/>
</dbReference>
<dbReference type="SUPFAM" id="SSF103481">
    <property type="entry name" value="Multidrug resistance efflux transporter EmrE"/>
    <property type="match status" value="1"/>
</dbReference>
<dbReference type="PANTHER" id="PTHR31965">
    <property type="entry name" value="TRANSMEMBRANE PROTEIN 42"/>
    <property type="match status" value="1"/>
</dbReference>
<protein>
    <recommendedName>
        <fullName evidence="6">EamA domain-containing protein</fullName>
    </recommendedName>
</protein>
<dbReference type="PANTHER" id="PTHR31965:SF1">
    <property type="entry name" value="TRANSMEMBRANE PROTEIN 42"/>
    <property type="match status" value="1"/>
</dbReference>
<dbReference type="AlphaFoldDB" id="A0A0D2KCD2"/>
<reference evidence="4 5" key="1">
    <citation type="submission" date="2015-01" db="EMBL/GenBank/DDBJ databases">
        <title>The Genome Sequence of Fonsecaea multimorphosa CBS 102226.</title>
        <authorList>
            <consortium name="The Broad Institute Genomics Platform"/>
            <person name="Cuomo C."/>
            <person name="de Hoog S."/>
            <person name="Gorbushina A."/>
            <person name="Stielow B."/>
            <person name="Teixiera M."/>
            <person name="Abouelleil A."/>
            <person name="Chapman S.B."/>
            <person name="Priest M."/>
            <person name="Young S.K."/>
            <person name="Wortman J."/>
            <person name="Nusbaum C."/>
            <person name="Birren B."/>
        </authorList>
    </citation>
    <scope>NUCLEOTIDE SEQUENCE [LARGE SCALE GENOMIC DNA]</scope>
    <source>
        <strain evidence="4 5">CBS 102226</strain>
    </source>
</reference>
<evidence type="ECO:0000256" key="3">
    <source>
        <dbReference type="SAM" id="Phobius"/>
    </source>
</evidence>
<dbReference type="RefSeq" id="XP_016637935.1">
    <property type="nucleotide sequence ID" value="XM_016771025.1"/>
</dbReference>
<keyword evidence="3" id="KW-1133">Transmembrane helix</keyword>
<feature type="transmembrane region" description="Helical" evidence="3">
    <location>
        <begin position="174"/>
        <end position="190"/>
    </location>
</feature>
<feature type="transmembrane region" description="Helical" evidence="3">
    <location>
        <begin position="65"/>
        <end position="84"/>
    </location>
</feature>
<evidence type="ECO:0008006" key="6">
    <source>
        <dbReference type="Google" id="ProtNLM"/>
    </source>
</evidence>
<keyword evidence="3" id="KW-0812">Transmembrane</keyword>
<evidence type="ECO:0000256" key="2">
    <source>
        <dbReference type="SAM" id="MobiDB-lite"/>
    </source>
</evidence>
<keyword evidence="3" id="KW-0472">Membrane</keyword>
<feature type="region of interest" description="Disordered" evidence="2">
    <location>
        <begin position="196"/>
        <end position="273"/>
    </location>
</feature>
<feature type="compositionally biased region" description="Basic residues" evidence="2">
    <location>
        <begin position="1"/>
        <end position="11"/>
    </location>
</feature>
<feature type="region of interest" description="Disordered" evidence="2">
    <location>
        <begin position="1"/>
        <end position="45"/>
    </location>
</feature>
<proteinExistence type="predicted"/>
<gene>
    <name evidence="4" type="ORF">Z520_00504</name>
</gene>
<accession>A0A0D2KCD2</accession>
<dbReference type="OrthoDB" id="5854584at2759"/>